<dbReference type="EMBL" id="OZ021739">
    <property type="protein sequence ID" value="CAK9322603.1"/>
    <property type="molecule type" value="Genomic_DNA"/>
</dbReference>
<protein>
    <submittedName>
        <fullName evidence="1">Uncharacterized protein</fullName>
    </submittedName>
</protein>
<reference evidence="1 2" key="1">
    <citation type="submission" date="2024-03" db="EMBL/GenBank/DDBJ databases">
        <authorList>
            <person name="Gkanogiannis A."/>
            <person name="Becerra Lopez-Lavalle L."/>
        </authorList>
    </citation>
    <scope>NUCLEOTIDE SEQUENCE [LARGE SCALE GENOMIC DNA]</scope>
</reference>
<accession>A0ABP0YQ13</accession>
<proteinExistence type="predicted"/>
<evidence type="ECO:0000313" key="1">
    <source>
        <dbReference type="EMBL" id="CAK9322603.1"/>
    </source>
</evidence>
<sequence length="89" mass="10681">MRTLILSLPICHLRKGWPKNYRPRKKTQYLLAIVEQIIKDCLRYRARTVPSQMWRQHQWLSGAAVFFSLVDTFRQIRFTEADKVSFVNI</sequence>
<name>A0ABP0YQ13_9ROSI</name>
<organism evidence="1 2">
    <name type="scientific">Citrullus colocynthis</name>
    <name type="common">colocynth</name>
    <dbReference type="NCBI Taxonomy" id="252529"/>
    <lineage>
        <taxon>Eukaryota</taxon>
        <taxon>Viridiplantae</taxon>
        <taxon>Streptophyta</taxon>
        <taxon>Embryophyta</taxon>
        <taxon>Tracheophyta</taxon>
        <taxon>Spermatophyta</taxon>
        <taxon>Magnoliopsida</taxon>
        <taxon>eudicotyledons</taxon>
        <taxon>Gunneridae</taxon>
        <taxon>Pentapetalae</taxon>
        <taxon>rosids</taxon>
        <taxon>fabids</taxon>
        <taxon>Cucurbitales</taxon>
        <taxon>Cucurbitaceae</taxon>
        <taxon>Benincaseae</taxon>
        <taxon>Citrullus</taxon>
    </lineage>
</organism>
<dbReference type="Proteomes" id="UP001642487">
    <property type="component" value="Chromosome 5"/>
</dbReference>
<evidence type="ECO:0000313" key="2">
    <source>
        <dbReference type="Proteomes" id="UP001642487"/>
    </source>
</evidence>
<gene>
    <name evidence="1" type="ORF">CITCOLO1_LOCUS14758</name>
</gene>
<keyword evidence="2" id="KW-1185">Reference proteome</keyword>